<evidence type="ECO:0000259" key="16">
    <source>
        <dbReference type="PROSITE" id="PS50089"/>
    </source>
</evidence>
<dbReference type="FunFam" id="3.30.40.10:FF:000187">
    <property type="entry name" value="E3 ubiquitin-protein ligase ATL6"/>
    <property type="match status" value="1"/>
</dbReference>
<comment type="catalytic activity">
    <reaction evidence="1">
        <text>S-ubiquitinyl-[E2 ubiquitin-conjugating enzyme]-L-cysteine + [acceptor protein]-L-lysine = [E2 ubiquitin-conjugating enzyme]-L-cysteine + N(6)-ubiquitinyl-[acceptor protein]-L-lysine.</text>
        <dbReference type="EC" id="2.3.2.27"/>
    </reaction>
</comment>
<feature type="domain" description="RING-type" evidence="16">
    <location>
        <begin position="24"/>
        <end position="67"/>
    </location>
</feature>
<comment type="similarity">
    <text evidence="13">Belongs to the RING-type zinc finger family. ATL subfamily.</text>
</comment>
<keyword evidence="6" id="KW-0812">Transmembrane</keyword>
<evidence type="ECO:0000313" key="18">
    <source>
        <dbReference type="Proteomes" id="UP000324897"/>
    </source>
</evidence>
<feature type="region of interest" description="Disordered" evidence="15">
    <location>
        <begin position="81"/>
        <end position="109"/>
    </location>
</feature>
<keyword evidence="8 14" id="KW-0863">Zinc-finger</keyword>
<dbReference type="InterPro" id="IPR013083">
    <property type="entry name" value="Znf_RING/FYVE/PHD"/>
</dbReference>
<evidence type="ECO:0000256" key="2">
    <source>
        <dbReference type="ARBA" id="ARBA00004167"/>
    </source>
</evidence>
<accession>A0A5J9T003</accession>
<name>A0A5J9T003_9POAL</name>
<keyword evidence="18" id="KW-1185">Reference proteome</keyword>
<evidence type="ECO:0000256" key="5">
    <source>
        <dbReference type="ARBA" id="ARBA00022679"/>
    </source>
</evidence>
<evidence type="ECO:0000256" key="3">
    <source>
        <dbReference type="ARBA" id="ARBA00004906"/>
    </source>
</evidence>
<sequence length="247" mass="25981">MEALPVLTYATARSLKADRGALECAVCLAEFGDDGEKPRLLTGCCHVFHAACIDVWLAAHVTCPVCRADLCTPGAVAIPNSDHPHLPARKGRGASGRPPPVAARTPPPLHAVPRQGAATFWTRLPASGVDVRGKPKPYVLLLAGVRGRAAPGLQLQFTDSKASKHGLRQPIALPEMDTHFSTGVSAIAPVANESTMTADGGEGFEFDGMVLAVTENNEVAEVLDGSEVRVLGSESFFDAFHLNNSSL</sequence>
<dbReference type="GO" id="GO:0008270">
    <property type="term" value="F:zinc ion binding"/>
    <property type="evidence" value="ECO:0007669"/>
    <property type="project" value="UniProtKB-KW"/>
</dbReference>
<keyword evidence="7" id="KW-0479">Metal-binding</keyword>
<dbReference type="InterPro" id="IPR001841">
    <property type="entry name" value="Znf_RING"/>
</dbReference>
<dbReference type="InterPro" id="IPR053238">
    <property type="entry name" value="RING-H2_zinc_finger"/>
</dbReference>
<evidence type="ECO:0000256" key="6">
    <source>
        <dbReference type="ARBA" id="ARBA00022692"/>
    </source>
</evidence>
<dbReference type="EC" id="2.3.2.27" evidence="4"/>
<comment type="pathway">
    <text evidence="3">Protein modification; protein ubiquitination.</text>
</comment>
<keyword evidence="10" id="KW-0862">Zinc</keyword>
<evidence type="ECO:0000256" key="4">
    <source>
        <dbReference type="ARBA" id="ARBA00012483"/>
    </source>
</evidence>
<dbReference type="GO" id="GO:0061630">
    <property type="term" value="F:ubiquitin protein ligase activity"/>
    <property type="evidence" value="ECO:0007669"/>
    <property type="project" value="UniProtKB-EC"/>
</dbReference>
<keyword evidence="12" id="KW-0472">Membrane</keyword>
<evidence type="ECO:0000256" key="13">
    <source>
        <dbReference type="ARBA" id="ARBA00024209"/>
    </source>
</evidence>
<organism evidence="17 18">
    <name type="scientific">Eragrostis curvula</name>
    <name type="common">weeping love grass</name>
    <dbReference type="NCBI Taxonomy" id="38414"/>
    <lineage>
        <taxon>Eukaryota</taxon>
        <taxon>Viridiplantae</taxon>
        <taxon>Streptophyta</taxon>
        <taxon>Embryophyta</taxon>
        <taxon>Tracheophyta</taxon>
        <taxon>Spermatophyta</taxon>
        <taxon>Magnoliopsida</taxon>
        <taxon>Liliopsida</taxon>
        <taxon>Poales</taxon>
        <taxon>Poaceae</taxon>
        <taxon>PACMAD clade</taxon>
        <taxon>Chloridoideae</taxon>
        <taxon>Eragrostideae</taxon>
        <taxon>Eragrostidinae</taxon>
        <taxon>Eragrostis</taxon>
    </lineage>
</organism>
<evidence type="ECO:0000256" key="12">
    <source>
        <dbReference type="ARBA" id="ARBA00023136"/>
    </source>
</evidence>
<dbReference type="Gramene" id="TVU04656">
    <property type="protein sequence ID" value="TVU04656"/>
    <property type="gene ID" value="EJB05_47786"/>
</dbReference>
<evidence type="ECO:0000256" key="1">
    <source>
        <dbReference type="ARBA" id="ARBA00000900"/>
    </source>
</evidence>
<feature type="non-terminal residue" evidence="17">
    <location>
        <position position="1"/>
    </location>
</feature>
<protein>
    <recommendedName>
        <fullName evidence="4">RING-type E3 ubiquitin transferase</fullName>
        <ecNumber evidence="4">2.3.2.27</ecNumber>
    </recommendedName>
</protein>
<evidence type="ECO:0000256" key="10">
    <source>
        <dbReference type="ARBA" id="ARBA00022833"/>
    </source>
</evidence>
<comment type="subcellular location">
    <subcellularLocation>
        <location evidence="2">Membrane</location>
        <topology evidence="2">Single-pass membrane protein</topology>
    </subcellularLocation>
</comment>
<proteinExistence type="inferred from homology"/>
<comment type="caution">
    <text evidence="17">The sequence shown here is derived from an EMBL/GenBank/DDBJ whole genome shotgun (WGS) entry which is preliminary data.</text>
</comment>
<evidence type="ECO:0000256" key="7">
    <source>
        <dbReference type="ARBA" id="ARBA00022723"/>
    </source>
</evidence>
<dbReference type="PROSITE" id="PS50089">
    <property type="entry name" value="ZF_RING_2"/>
    <property type="match status" value="1"/>
</dbReference>
<feature type="compositionally biased region" description="Pro residues" evidence="15">
    <location>
        <begin position="97"/>
        <end position="109"/>
    </location>
</feature>
<keyword evidence="11" id="KW-1133">Transmembrane helix</keyword>
<gene>
    <name evidence="17" type="ORF">EJB05_47786</name>
</gene>
<dbReference type="SMART" id="SM00184">
    <property type="entry name" value="RING"/>
    <property type="match status" value="1"/>
</dbReference>
<dbReference type="Pfam" id="PF13639">
    <property type="entry name" value="zf-RING_2"/>
    <property type="match status" value="1"/>
</dbReference>
<evidence type="ECO:0000313" key="17">
    <source>
        <dbReference type="EMBL" id="TVU04656.1"/>
    </source>
</evidence>
<dbReference type="EMBL" id="RWGY01000051">
    <property type="protein sequence ID" value="TVU04656.1"/>
    <property type="molecule type" value="Genomic_DNA"/>
</dbReference>
<dbReference type="GO" id="GO:0016020">
    <property type="term" value="C:membrane"/>
    <property type="evidence" value="ECO:0007669"/>
    <property type="project" value="UniProtKB-SubCell"/>
</dbReference>
<dbReference type="AlphaFoldDB" id="A0A5J9T003"/>
<evidence type="ECO:0000256" key="14">
    <source>
        <dbReference type="PROSITE-ProRule" id="PRU00175"/>
    </source>
</evidence>
<evidence type="ECO:0000256" key="11">
    <source>
        <dbReference type="ARBA" id="ARBA00022989"/>
    </source>
</evidence>
<evidence type="ECO:0000256" key="9">
    <source>
        <dbReference type="ARBA" id="ARBA00022786"/>
    </source>
</evidence>
<dbReference type="PANTHER" id="PTHR14155:SF561">
    <property type="entry name" value="RING-TYPE DOMAIN-CONTAINING PROTEIN"/>
    <property type="match status" value="1"/>
</dbReference>
<dbReference type="Proteomes" id="UP000324897">
    <property type="component" value="Unassembled WGS sequence"/>
</dbReference>
<reference evidence="17 18" key="1">
    <citation type="journal article" date="2019" name="Sci. Rep.">
        <title>A high-quality genome of Eragrostis curvula grass provides insights into Poaceae evolution and supports new strategies to enhance forage quality.</title>
        <authorList>
            <person name="Carballo J."/>
            <person name="Santos B.A.C.M."/>
            <person name="Zappacosta D."/>
            <person name="Garbus I."/>
            <person name="Selva J.P."/>
            <person name="Gallo C.A."/>
            <person name="Diaz A."/>
            <person name="Albertini E."/>
            <person name="Caccamo M."/>
            <person name="Echenique V."/>
        </authorList>
    </citation>
    <scope>NUCLEOTIDE SEQUENCE [LARGE SCALE GENOMIC DNA]</scope>
    <source>
        <strain evidence="18">cv. Victoria</strain>
        <tissue evidence="17">Leaf</tissue>
    </source>
</reference>
<keyword evidence="5" id="KW-0808">Transferase</keyword>
<dbReference type="OrthoDB" id="8062037at2759"/>
<dbReference type="PANTHER" id="PTHR14155">
    <property type="entry name" value="RING FINGER DOMAIN-CONTAINING"/>
    <property type="match status" value="1"/>
</dbReference>
<evidence type="ECO:0000256" key="8">
    <source>
        <dbReference type="ARBA" id="ARBA00022771"/>
    </source>
</evidence>
<keyword evidence="9" id="KW-0833">Ubl conjugation pathway</keyword>
<evidence type="ECO:0000256" key="15">
    <source>
        <dbReference type="SAM" id="MobiDB-lite"/>
    </source>
</evidence>
<dbReference type="SUPFAM" id="SSF57850">
    <property type="entry name" value="RING/U-box"/>
    <property type="match status" value="1"/>
</dbReference>
<dbReference type="Gene3D" id="3.30.40.10">
    <property type="entry name" value="Zinc/RING finger domain, C3HC4 (zinc finger)"/>
    <property type="match status" value="1"/>
</dbReference>